<keyword evidence="6" id="KW-0479">Metal-binding</keyword>
<accession>A0A9P8AJR6</accession>
<dbReference type="Gene3D" id="3.90.79.10">
    <property type="entry name" value="Nucleoside Triphosphate Pyrophosphohydrolase"/>
    <property type="match status" value="1"/>
</dbReference>
<evidence type="ECO:0000256" key="3">
    <source>
        <dbReference type="ARBA" id="ARBA00005279"/>
    </source>
</evidence>
<feature type="domain" description="Nudix hydrolase" evidence="12">
    <location>
        <begin position="99"/>
        <end position="227"/>
    </location>
</feature>
<dbReference type="InterPro" id="IPR000086">
    <property type="entry name" value="NUDIX_hydrolase_dom"/>
</dbReference>
<keyword evidence="10" id="KW-0464">Manganese</keyword>
<dbReference type="FunFam" id="3.90.79.10:FF:000045">
    <property type="entry name" value="mRNA-decapping enzyme 2"/>
    <property type="match status" value="1"/>
</dbReference>
<dbReference type="Pfam" id="PF05026">
    <property type="entry name" value="DCP2"/>
    <property type="match status" value="1"/>
</dbReference>
<comment type="subcellular location">
    <subcellularLocation>
        <location evidence="2">Cytoplasm</location>
        <location evidence="2">P-body</location>
    </subcellularLocation>
</comment>
<evidence type="ECO:0000256" key="5">
    <source>
        <dbReference type="ARBA" id="ARBA00022664"/>
    </source>
</evidence>
<evidence type="ECO:0000313" key="13">
    <source>
        <dbReference type="EMBL" id="KAG7194372.1"/>
    </source>
</evidence>
<dbReference type="SMART" id="SM01125">
    <property type="entry name" value="DCP2"/>
    <property type="match status" value="1"/>
</dbReference>
<dbReference type="Proteomes" id="UP000790833">
    <property type="component" value="Unassembled WGS sequence"/>
</dbReference>
<evidence type="ECO:0000256" key="10">
    <source>
        <dbReference type="ARBA" id="ARBA00023211"/>
    </source>
</evidence>
<gene>
    <name evidence="13" type="primary">DCP2</name>
    <name evidence="13" type="ORF">KQ657_004584</name>
</gene>
<dbReference type="RefSeq" id="XP_043049919.1">
    <property type="nucleotide sequence ID" value="XM_043195253.1"/>
</dbReference>
<evidence type="ECO:0000256" key="11">
    <source>
        <dbReference type="SAM" id="MobiDB-lite"/>
    </source>
</evidence>
<keyword evidence="9" id="KW-0866">Nonsense-mediated mRNA decay</keyword>
<dbReference type="GO" id="GO:0030145">
    <property type="term" value="F:manganese ion binding"/>
    <property type="evidence" value="ECO:0007669"/>
    <property type="project" value="InterPro"/>
</dbReference>
<proteinExistence type="inferred from homology"/>
<dbReference type="EMBL" id="JAHMUF010000007">
    <property type="protein sequence ID" value="KAG7194372.1"/>
    <property type="molecule type" value="Genomic_DNA"/>
</dbReference>
<keyword evidence="4" id="KW-0963">Cytoplasm</keyword>
<dbReference type="InterPro" id="IPR007722">
    <property type="entry name" value="DCP2_BoxA"/>
</dbReference>
<keyword evidence="5" id="KW-0507">mRNA processing</keyword>
<evidence type="ECO:0000313" key="14">
    <source>
        <dbReference type="Proteomes" id="UP000790833"/>
    </source>
</evidence>
<dbReference type="GO" id="GO:0000184">
    <property type="term" value="P:nuclear-transcribed mRNA catabolic process, nonsense-mediated decay"/>
    <property type="evidence" value="ECO:0007669"/>
    <property type="project" value="UniProtKB-KW"/>
</dbReference>
<comment type="cofactor">
    <cofactor evidence="1">
        <name>Mn(2+)</name>
        <dbReference type="ChEBI" id="CHEBI:29035"/>
    </cofactor>
</comment>
<dbReference type="GO" id="GO:0000290">
    <property type="term" value="P:deadenylation-dependent decapping of nuclear-transcribed mRNA"/>
    <property type="evidence" value="ECO:0007669"/>
    <property type="project" value="InterPro"/>
</dbReference>
<dbReference type="AlphaFoldDB" id="A0A9P8AJR6"/>
<evidence type="ECO:0000259" key="12">
    <source>
        <dbReference type="PROSITE" id="PS51462"/>
    </source>
</evidence>
<comment type="caution">
    <text evidence="13">The sequence shown here is derived from an EMBL/GenBank/DDBJ whole genome shotgun (WGS) entry which is preliminary data.</text>
</comment>
<dbReference type="OrthoDB" id="18996at2759"/>
<feature type="region of interest" description="Disordered" evidence="11">
    <location>
        <begin position="447"/>
        <end position="473"/>
    </location>
</feature>
<dbReference type="InterPro" id="IPR020084">
    <property type="entry name" value="NUDIX_hydrolase_CS"/>
</dbReference>
<evidence type="ECO:0000256" key="8">
    <source>
        <dbReference type="ARBA" id="ARBA00022884"/>
    </source>
</evidence>
<dbReference type="CDD" id="cd03672">
    <property type="entry name" value="NUDIX_Dcp2p_Nudt20"/>
    <property type="match status" value="1"/>
</dbReference>
<dbReference type="InterPro" id="IPR015797">
    <property type="entry name" value="NUDIX_hydrolase-like_dom_sf"/>
</dbReference>
<feature type="compositionally biased region" description="Polar residues" evidence="11">
    <location>
        <begin position="731"/>
        <end position="741"/>
    </location>
</feature>
<dbReference type="GO" id="GO:0000932">
    <property type="term" value="C:P-body"/>
    <property type="evidence" value="ECO:0007669"/>
    <property type="project" value="UniProtKB-SubCell"/>
</dbReference>
<dbReference type="GeneID" id="66117958"/>
<evidence type="ECO:0000256" key="4">
    <source>
        <dbReference type="ARBA" id="ARBA00022490"/>
    </source>
</evidence>
<evidence type="ECO:0000256" key="2">
    <source>
        <dbReference type="ARBA" id="ARBA00004201"/>
    </source>
</evidence>
<feature type="compositionally biased region" description="Low complexity" evidence="11">
    <location>
        <begin position="344"/>
        <end position="353"/>
    </location>
</feature>
<dbReference type="InterPro" id="IPR036189">
    <property type="entry name" value="DCP2_BoxA_sf"/>
</dbReference>
<evidence type="ECO:0000256" key="7">
    <source>
        <dbReference type="ARBA" id="ARBA00022801"/>
    </source>
</evidence>
<feature type="region of interest" description="Disordered" evidence="11">
    <location>
        <begin position="720"/>
        <end position="742"/>
    </location>
</feature>
<evidence type="ECO:0000256" key="1">
    <source>
        <dbReference type="ARBA" id="ARBA00001936"/>
    </source>
</evidence>
<dbReference type="Pfam" id="PF00293">
    <property type="entry name" value="NUDIX"/>
    <property type="match status" value="1"/>
</dbReference>
<feature type="compositionally biased region" description="Basic and acidic residues" evidence="11">
    <location>
        <begin position="720"/>
        <end position="730"/>
    </location>
</feature>
<feature type="compositionally biased region" description="Polar residues" evidence="11">
    <location>
        <begin position="451"/>
        <end position="472"/>
    </location>
</feature>
<keyword evidence="14" id="KW-1185">Reference proteome</keyword>
<dbReference type="GO" id="GO:0140933">
    <property type="term" value="F:5'-(N(7)-methylguanosine 5'-triphospho)-[mRNA] hydrolase activity"/>
    <property type="evidence" value="ECO:0007669"/>
    <property type="project" value="InterPro"/>
</dbReference>
<dbReference type="InterPro" id="IPR044099">
    <property type="entry name" value="Dcp2_NUDIX"/>
</dbReference>
<dbReference type="PROSITE" id="PS51462">
    <property type="entry name" value="NUDIX"/>
    <property type="match status" value="1"/>
</dbReference>
<dbReference type="SUPFAM" id="SSF140586">
    <property type="entry name" value="Dcp2 domain-like"/>
    <property type="match status" value="1"/>
</dbReference>
<dbReference type="GO" id="GO:0003723">
    <property type="term" value="F:RNA binding"/>
    <property type="evidence" value="ECO:0007669"/>
    <property type="project" value="UniProtKB-KW"/>
</dbReference>
<feature type="region of interest" description="Disordered" evidence="11">
    <location>
        <begin position="486"/>
        <end position="512"/>
    </location>
</feature>
<protein>
    <submittedName>
        <fullName evidence="13">mRNA-decapping enzyme subunit 2</fullName>
    </submittedName>
</protein>
<dbReference type="SUPFAM" id="SSF55811">
    <property type="entry name" value="Nudix"/>
    <property type="match status" value="1"/>
</dbReference>
<comment type="similarity">
    <text evidence="3">Belongs to the Nudix hydrolase family. DCP2 subfamily.</text>
</comment>
<dbReference type="GO" id="GO:0006397">
    <property type="term" value="P:mRNA processing"/>
    <property type="evidence" value="ECO:0007669"/>
    <property type="project" value="UniProtKB-KW"/>
</dbReference>
<keyword evidence="8" id="KW-0694">RNA-binding</keyword>
<organism evidence="13 14">
    <name type="scientific">Scheffersomyces spartinae</name>
    <dbReference type="NCBI Taxonomy" id="45513"/>
    <lineage>
        <taxon>Eukaryota</taxon>
        <taxon>Fungi</taxon>
        <taxon>Dikarya</taxon>
        <taxon>Ascomycota</taxon>
        <taxon>Saccharomycotina</taxon>
        <taxon>Pichiomycetes</taxon>
        <taxon>Debaryomycetaceae</taxon>
        <taxon>Scheffersomyces</taxon>
    </lineage>
</organism>
<dbReference type="PANTHER" id="PTHR23114:SF17">
    <property type="entry name" value="M7GPPPN-MRNA HYDROLASE"/>
    <property type="match status" value="1"/>
</dbReference>
<dbReference type="Gene3D" id="1.10.10.1050">
    <property type="entry name" value="Dcp2, box A domain"/>
    <property type="match status" value="1"/>
</dbReference>
<evidence type="ECO:0000256" key="9">
    <source>
        <dbReference type="ARBA" id="ARBA00023161"/>
    </source>
</evidence>
<dbReference type="PANTHER" id="PTHR23114">
    <property type="entry name" value="M7GPPPN-MRNA HYDROLASE"/>
    <property type="match status" value="1"/>
</dbReference>
<keyword evidence="7" id="KW-0378">Hydrolase</keyword>
<sequence length="804" mass="89177">MSIQLRDGLAMQPVDLVLEDLLARFLVNCPEEDLSSIERVFFQVEEAQWFYSDFLCQLNPSLPSLKLKSFSTMFLEKCPLIWKWGTPSEALSRFSRYKSTIPVRGAAFFNDNLTKLLLVKGVESKTWSFPRGKISKGEQDAECAIREAEEETGFNCRDLLNENDVIDRNIGGKNYKIYLVKNVPEDFDFEPQVRNEIAQLEWHDISVLLKKIKSSPNKYFILPTMMKAINNWINKNKGVVDEQKLMLQTEIKLKKFLGISQTNANENVDAGRELLNILQGINEPGVHSQTINAPSVPIINSHPMFQQALIQAQMPFIHPYAPPMLGPGIPNFVPSQMGQPPLTPLNNIPNLHNQTPPASEESTRKLSIASSNRRMSEANSRELLSILNKTKPGEPQPDQPHSPAKENARELLGILNKAPSNPSNAAIAERKRSKAQILLDLVGAKKKTADSSKSIPSPGNLQGIFSASQPSNELEESLRDSAIADYNNGPKKMTLLKRPSKDSSGNRKNSNASADLLRLLVKQPNPCTPETSKSSRELFTDTVSPPIMEESNKGNDILAVLRGKQSSQQVTSGGSSPITSQIVEPGSANIQLGISNDFETFENFEDFEDFEDVEDFDDNGRDSRHYRNFDIASDDEDLDRLIDDKLNLERRGKLPSKQKVRILRQGELLKDLISTPSKTASSEPPKEAKNSTSLLHLLNGGDTNSAGNPLLDALYNKKDISHDNSHDEGKQSTPSSNQNQRNNVASANLLSLLGKKPPTPKPKILTLDELEGNQQIPTPNMNQFGGGANITNSKDILGLLKNGH</sequence>
<feature type="region of interest" description="Disordered" evidence="11">
    <location>
        <begin position="337"/>
        <end position="378"/>
    </location>
</feature>
<evidence type="ECO:0000256" key="6">
    <source>
        <dbReference type="ARBA" id="ARBA00022723"/>
    </source>
</evidence>
<dbReference type="PROSITE" id="PS00893">
    <property type="entry name" value="NUDIX_BOX"/>
    <property type="match status" value="1"/>
</dbReference>
<name>A0A9P8AJR6_9ASCO</name>
<reference evidence="13" key="1">
    <citation type="submission" date="2021-03" db="EMBL/GenBank/DDBJ databases">
        <authorList>
            <person name="Palmer J.M."/>
        </authorList>
    </citation>
    <scope>NUCLEOTIDE SEQUENCE</scope>
    <source>
        <strain evidence="13">ARV_011</strain>
    </source>
</reference>